<reference evidence="12" key="1">
    <citation type="submission" date="2024-07" db="EMBL/GenBank/DDBJ databases">
        <title>Complete genome sequences of cellulolytic bacteria, Kitasatospora sp. CMC57 and Streptomyces sp. CMC78, isolated from Japanese agricultural soil.</title>
        <authorList>
            <person name="Hashimoto T."/>
            <person name="Ito M."/>
            <person name="Iwamoto M."/>
            <person name="Fukahori D."/>
            <person name="Shoda T."/>
            <person name="Sakoda M."/>
            <person name="Morohoshi T."/>
            <person name="Mitsuboshi M."/>
            <person name="Nishizawa T."/>
        </authorList>
    </citation>
    <scope>NUCLEOTIDE SEQUENCE</scope>
    <source>
        <strain evidence="12">CMC78</strain>
    </source>
</reference>
<keyword evidence="8 11" id="KW-1133">Transmembrane helix</keyword>
<keyword evidence="9 11" id="KW-0472">Membrane</keyword>
<dbReference type="PANTHER" id="PTHR40765">
    <property type="entry name" value="ESX-2 SECRETION SYSTEM ATPASE ECCB2"/>
    <property type="match status" value="1"/>
</dbReference>
<keyword evidence="6" id="KW-0378">Hydrolase</keyword>
<comment type="subcellular location">
    <subcellularLocation>
        <location evidence="1">Cell membrane</location>
        <topology evidence="1">Single-pass membrane protein</topology>
    </subcellularLocation>
</comment>
<evidence type="ECO:0000256" key="4">
    <source>
        <dbReference type="ARBA" id="ARBA00022692"/>
    </source>
</evidence>
<dbReference type="InterPro" id="IPR042485">
    <property type="entry name" value="T7SS_EccB_R3"/>
</dbReference>
<keyword evidence="7" id="KW-0067">ATP-binding</keyword>
<dbReference type="InterPro" id="IPR044857">
    <property type="entry name" value="T7SS_EccB_R1"/>
</dbReference>
<evidence type="ECO:0000256" key="8">
    <source>
        <dbReference type="ARBA" id="ARBA00022989"/>
    </source>
</evidence>
<protein>
    <submittedName>
        <fullName evidence="12">Type VII secretion protein EccB</fullName>
    </submittedName>
</protein>
<dbReference type="EMBL" id="AP035884">
    <property type="protein sequence ID" value="BFP51778.1"/>
    <property type="molecule type" value="Genomic_DNA"/>
</dbReference>
<evidence type="ECO:0000313" key="12">
    <source>
        <dbReference type="EMBL" id="BFP51778.1"/>
    </source>
</evidence>
<feature type="region of interest" description="Disordered" evidence="10">
    <location>
        <begin position="448"/>
        <end position="475"/>
    </location>
</feature>
<gene>
    <name evidence="12" type="primary">eccB_1</name>
    <name evidence="12" type="ORF">SCMC78_15850</name>
</gene>
<dbReference type="InterPro" id="IPR007795">
    <property type="entry name" value="T7SS_EccB"/>
</dbReference>
<proteinExistence type="inferred from homology"/>
<dbReference type="GO" id="GO:0005576">
    <property type="term" value="C:extracellular region"/>
    <property type="evidence" value="ECO:0007669"/>
    <property type="project" value="TreeGrafter"/>
</dbReference>
<keyword evidence="5" id="KW-0547">Nucleotide-binding</keyword>
<evidence type="ECO:0000256" key="10">
    <source>
        <dbReference type="SAM" id="MobiDB-lite"/>
    </source>
</evidence>
<dbReference type="RefSeq" id="WP_408053516.1">
    <property type="nucleotide sequence ID" value="NZ_AP035884.1"/>
</dbReference>
<dbReference type="Gene3D" id="3.30.2390.20">
    <property type="entry name" value="Type VII secretion system EccB, repeat 1 domain"/>
    <property type="match status" value="1"/>
</dbReference>
<dbReference type="GO" id="GO:0005524">
    <property type="term" value="F:ATP binding"/>
    <property type="evidence" value="ECO:0007669"/>
    <property type="project" value="UniProtKB-KW"/>
</dbReference>
<feature type="compositionally biased region" description="Polar residues" evidence="10">
    <location>
        <begin position="505"/>
        <end position="515"/>
    </location>
</feature>
<feature type="region of interest" description="Disordered" evidence="10">
    <location>
        <begin position="496"/>
        <end position="515"/>
    </location>
</feature>
<evidence type="ECO:0000256" key="7">
    <source>
        <dbReference type="ARBA" id="ARBA00022840"/>
    </source>
</evidence>
<dbReference type="Pfam" id="PF05108">
    <property type="entry name" value="T7SS_ESX1_EccB"/>
    <property type="match status" value="1"/>
</dbReference>
<evidence type="ECO:0000256" key="1">
    <source>
        <dbReference type="ARBA" id="ARBA00004162"/>
    </source>
</evidence>
<accession>A0AB33K9A4</accession>
<evidence type="ECO:0000256" key="11">
    <source>
        <dbReference type="SAM" id="Phobius"/>
    </source>
</evidence>
<dbReference type="GO" id="GO:0005886">
    <property type="term" value="C:plasma membrane"/>
    <property type="evidence" value="ECO:0007669"/>
    <property type="project" value="UniProtKB-SubCell"/>
</dbReference>
<evidence type="ECO:0000256" key="6">
    <source>
        <dbReference type="ARBA" id="ARBA00022801"/>
    </source>
</evidence>
<dbReference type="Gene3D" id="2.40.50.910">
    <property type="entry name" value="Type VII secretion system EccB, repeat 3 domain"/>
    <property type="match status" value="1"/>
</dbReference>
<dbReference type="NCBIfam" id="TIGR03919">
    <property type="entry name" value="T7SS_EccB"/>
    <property type="match status" value="1"/>
</dbReference>
<evidence type="ECO:0000256" key="3">
    <source>
        <dbReference type="ARBA" id="ARBA00022475"/>
    </source>
</evidence>
<sequence>MASRRDELNAYTFAKKRTVAAFLQPSATGTEEGAPRPLRAIVPSLIVGALVLAGFGAWGMFKPTAPKGWDKAGSKVIVGKESTTRYVVLPTGKGKDRKNLLHPVLNLASARLLLTPQEFGVIQVADNILDAGKPPRGPILGIPYAPDRLPEATDAGTAKRWAVCVQPGGKGNTVQKAAFVFAGRDNKLTEGAKQLSGGQVLYVQGQKDKARYLVDATGTKYLVNETAADNGILTNALVGSRTPQPVTDDWLATLHQGSPIAFPEIPGDIGAQAGVQGQLSADENKIGMVLKTRTGEGTQHYVVLAGKVQPISEFTAWLLINSPQTAELNLNSEARAVGLQDFVPDGETFAGQGRRWPERKAAQVNSTGGEGSRDTVCNVLTTVDERGRTTLTTWAGTAYPADINAGGTSTYVTPGSGLLYTQMRTGQTRPDGSLFLVTDTGLRYAVQANGDSDAERSDIGTGGQKTQDGRPEPSQAQIRLGYEKVTPSLVPIEWSDWLSKGPRLDTNSARQPQGS</sequence>
<evidence type="ECO:0000256" key="2">
    <source>
        <dbReference type="ARBA" id="ARBA00008149"/>
    </source>
</evidence>
<name>A0AB33K9A4_9ACTN</name>
<evidence type="ECO:0000256" key="5">
    <source>
        <dbReference type="ARBA" id="ARBA00022741"/>
    </source>
</evidence>
<comment type="similarity">
    <text evidence="2">Belongs to the EccB family.</text>
</comment>
<dbReference type="PANTHER" id="PTHR40765:SF2">
    <property type="entry name" value="ESX-2 SECRETION SYSTEM ATPASE ECCB2"/>
    <property type="match status" value="1"/>
</dbReference>
<organism evidence="12">
    <name type="scientific">Streptomyces sp. CMC78</name>
    <dbReference type="NCBI Taxonomy" id="3231512"/>
    <lineage>
        <taxon>Bacteria</taxon>
        <taxon>Bacillati</taxon>
        <taxon>Actinomycetota</taxon>
        <taxon>Actinomycetes</taxon>
        <taxon>Kitasatosporales</taxon>
        <taxon>Streptomycetaceae</taxon>
        <taxon>Streptomyces</taxon>
    </lineage>
</organism>
<dbReference type="GO" id="GO:0016787">
    <property type="term" value="F:hydrolase activity"/>
    <property type="evidence" value="ECO:0007669"/>
    <property type="project" value="UniProtKB-KW"/>
</dbReference>
<dbReference type="AlphaFoldDB" id="A0AB33K9A4"/>
<evidence type="ECO:0000256" key="9">
    <source>
        <dbReference type="ARBA" id="ARBA00023136"/>
    </source>
</evidence>
<keyword evidence="3" id="KW-1003">Cell membrane</keyword>
<dbReference type="KEGG" id="stcm:SCMC78_15850"/>
<keyword evidence="4 11" id="KW-0812">Transmembrane</keyword>
<feature type="transmembrane region" description="Helical" evidence="11">
    <location>
        <begin position="40"/>
        <end position="61"/>
    </location>
</feature>